<sequence>MVTAYDYSSAVHVDSAGIDLILVGDSAAMVAHGHGNTLPISLDLMLEHCRAVVRGAPRPLIVGDLPFGSYESSAAQAVESAVRLVKEGGVDAVKLEGGAPSRVSAARAIVEAGIAVMGHVGLTPQAISVLGGFRAQGKTVDSALKVVEAALALQEAGCFAVVLECVPSPVAAAATQALQIPTIGIGAGSLCSGQVLVYHDLLGMFHSPDHSKVTPKFCKQFGNVGAVITKALTEYREEVEARSFPDAICTPYKMSCKDADDFASVLQKMGFDGSAAAAAAAADNAEKLVHRKPQEMSTNGVLTAGAAV</sequence>
<dbReference type="InterPro" id="IPR015813">
    <property type="entry name" value="Pyrv/PenolPyrv_kinase-like_dom"/>
</dbReference>
<evidence type="ECO:0000256" key="3">
    <source>
        <dbReference type="ARBA" id="ARBA00012618"/>
    </source>
</evidence>
<dbReference type="GO" id="GO:0015940">
    <property type="term" value="P:pantothenate biosynthetic process"/>
    <property type="evidence" value="ECO:0007669"/>
    <property type="project" value="UniProtKB-UniPathway"/>
</dbReference>
<dbReference type="AlphaFoldDB" id="A0A2T8IPG0"/>
<dbReference type="FunFam" id="3.20.20.60:FF:000003">
    <property type="entry name" value="3-methyl-2-oxobutanoate hydroxymethyltransferase"/>
    <property type="match status" value="1"/>
</dbReference>
<dbReference type="EMBL" id="CM008050">
    <property type="protein sequence ID" value="PVH39526.1"/>
    <property type="molecule type" value="Genomic_DNA"/>
</dbReference>
<comment type="pathway">
    <text evidence="1 7">Cofactor biosynthesis; (R)-pantothenate biosynthesis; (R)-pantoate from 3-methyl-2-oxobutanoate: step 1/2.</text>
</comment>
<reference evidence="8" key="1">
    <citation type="submission" date="2018-04" db="EMBL/GenBank/DDBJ databases">
        <title>WGS assembly of Panicum hallii.</title>
        <authorList>
            <person name="Lovell J."/>
            <person name="Jenkins J."/>
            <person name="Lowry D."/>
            <person name="Mamidi S."/>
            <person name="Sreedasyam A."/>
            <person name="Weng X."/>
            <person name="Barry K."/>
            <person name="Bonette J."/>
            <person name="Campitelli B."/>
            <person name="Daum C."/>
            <person name="Gordon S."/>
            <person name="Gould B."/>
            <person name="Lipzen A."/>
            <person name="Macqueen A."/>
            <person name="Palacio-Mejia J."/>
            <person name="Plott C."/>
            <person name="Shakirov E."/>
            <person name="Shu S."/>
            <person name="Yoshinaga Y."/>
            <person name="Zane M."/>
            <person name="Rokhsar D."/>
            <person name="Grimwood J."/>
            <person name="Schmutz J."/>
            <person name="Juenger T."/>
        </authorList>
    </citation>
    <scope>NUCLEOTIDE SEQUENCE [LARGE SCALE GENOMIC DNA]</scope>
    <source>
        <strain evidence="8">FIL2</strain>
    </source>
</reference>
<evidence type="ECO:0000256" key="6">
    <source>
        <dbReference type="ARBA" id="ARBA00049172"/>
    </source>
</evidence>
<dbReference type="PANTHER" id="PTHR20881:SF0">
    <property type="entry name" value="3-METHYL-2-OXOBUTANOATE HYDROXYMETHYLTRANSFERASE"/>
    <property type="match status" value="1"/>
</dbReference>
<dbReference type="NCBIfam" id="TIGR00222">
    <property type="entry name" value="panB"/>
    <property type="match status" value="1"/>
</dbReference>
<keyword evidence="7" id="KW-0566">Pantothenate biosynthesis</keyword>
<evidence type="ECO:0000256" key="1">
    <source>
        <dbReference type="ARBA" id="ARBA00005033"/>
    </source>
</evidence>
<name>A0A2T8IPG0_9POAL</name>
<dbReference type="GO" id="GO:0003864">
    <property type="term" value="F:3-methyl-2-oxobutanoate hydroxymethyltransferase activity"/>
    <property type="evidence" value="ECO:0007669"/>
    <property type="project" value="UniProtKB-EC"/>
</dbReference>
<dbReference type="SUPFAM" id="SSF51621">
    <property type="entry name" value="Phosphoenolpyruvate/pyruvate domain"/>
    <property type="match status" value="1"/>
</dbReference>
<dbReference type="PIRSF" id="PIRSF000388">
    <property type="entry name" value="Pantoate_hydroxy_MeTrfase"/>
    <property type="match status" value="1"/>
</dbReference>
<dbReference type="Proteomes" id="UP000243499">
    <property type="component" value="Chromosome 5"/>
</dbReference>
<dbReference type="InterPro" id="IPR003700">
    <property type="entry name" value="Pantoate_hydroxy_MeTrfase"/>
</dbReference>
<dbReference type="CDD" id="cd06557">
    <property type="entry name" value="KPHMT-like"/>
    <property type="match status" value="1"/>
</dbReference>
<organism evidence="8">
    <name type="scientific">Panicum hallii</name>
    <dbReference type="NCBI Taxonomy" id="206008"/>
    <lineage>
        <taxon>Eukaryota</taxon>
        <taxon>Viridiplantae</taxon>
        <taxon>Streptophyta</taxon>
        <taxon>Embryophyta</taxon>
        <taxon>Tracheophyta</taxon>
        <taxon>Spermatophyta</taxon>
        <taxon>Magnoliopsida</taxon>
        <taxon>Liliopsida</taxon>
        <taxon>Poales</taxon>
        <taxon>Poaceae</taxon>
        <taxon>PACMAD clade</taxon>
        <taxon>Panicoideae</taxon>
        <taxon>Panicodae</taxon>
        <taxon>Paniceae</taxon>
        <taxon>Panicinae</taxon>
        <taxon>Panicum</taxon>
        <taxon>Panicum sect. Panicum</taxon>
    </lineage>
</organism>
<dbReference type="NCBIfam" id="NF001452">
    <property type="entry name" value="PRK00311.1"/>
    <property type="match status" value="1"/>
</dbReference>
<keyword evidence="4" id="KW-0602">Photosynthesis</keyword>
<comment type="similarity">
    <text evidence="2 7">Belongs to the PanB family.</text>
</comment>
<dbReference type="GO" id="GO:0000287">
    <property type="term" value="F:magnesium ion binding"/>
    <property type="evidence" value="ECO:0007669"/>
    <property type="project" value="TreeGrafter"/>
</dbReference>
<evidence type="ECO:0000256" key="5">
    <source>
        <dbReference type="ARBA" id="ARBA00022679"/>
    </source>
</evidence>
<keyword evidence="5 7" id="KW-0808">Transferase</keyword>
<dbReference type="GO" id="GO:0015979">
    <property type="term" value="P:photosynthesis"/>
    <property type="evidence" value="ECO:0007669"/>
    <property type="project" value="UniProtKB-KW"/>
</dbReference>
<dbReference type="Gene3D" id="3.20.20.60">
    <property type="entry name" value="Phosphoenolpyruvate-binding domains"/>
    <property type="match status" value="1"/>
</dbReference>
<evidence type="ECO:0000256" key="4">
    <source>
        <dbReference type="ARBA" id="ARBA00022531"/>
    </source>
</evidence>
<dbReference type="Gramene" id="PVH39526">
    <property type="protein sequence ID" value="PVH39526"/>
    <property type="gene ID" value="PAHAL_5G528600"/>
</dbReference>
<dbReference type="GO" id="GO:0005739">
    <property type="term" value="C:mitochondrion"/>
    <property type="evidence" value="ECO:0007669"/>
    <property type="project" value="TreeGrafter"/>
</dbReference>
<dbReference type="InterPro" id="IPR040442">
    <property type="entry name" value="Pyrv_kinase-like_dom_sf"/>
</dbReference>
<dbReference type="PANTHER" id="PTHR20881">
    <property type="entry name" value="3-METHYL-2-OXOBUTANOATE HYDROXYMETHYLTRANSFERASE"/>
    <property type="match status" value="1"/>
</dbReference>
<dbReference type="EC" id="2.1.2.11" evidence="3 7"/>
<dbReference type="UniPathway" id="UPA00028">
    <property type="reaction ID" value="UER00003"/>
</dbReference>
<evidence type="ECO:0000256" key="2">
    <source>
        <dbReference type="ARBA" id="ARBA00008676"/>
    </source>
</evidence>
<dbReference type="Pfam" id="PF02548">
    <property type="entry name" value="Pantoate_transf"/>
    <property type="match status" value="1"/>
</dbReference>
<comment type="catalytic activity">
    <reaction evidence="6 7">
        <text>(6R)-5,10-methylene-5,6,7,8-tetrahydrofolate + 3-methyl-2-oxobutanoate + H2O = 2-dehydropantoate + (6S)-5,6,7,8-tetrahydrofolate</text>
        <dbReference type="Rhea" id="RHEA:11824"/>
        <dbReference type="ChEBI" id="CHEBI:11561"/>
        <dbReference type="ChEBI" id="CHEBI:11851"/>
        <dbReference type="ChEBI" id="CHEBI:15377"/>
        <dbReference type="ChEBI" id="CHEBI:15636"/>
        <dbReference type="ChEBI" id="CHEBI:57453"/>
        <dbReference type="EC" id="2.1.2.11"/>
    </reaction>
</comment>
<gene>
    <name evidence="8" type="ORF">PAHAL_5G528600</name>
</gene>
<evidence type="ECO:0000256" key="7">
    <source>
        <dbReference type="RuleBase" id="RU362100"/>
    </source>
</evidence>
<accession>A0A2T8IPG0</accession>
<dbReference type="HAMAP" id="MF_00156">
    <property type="entry name" value="PanB"/>
    <property type="match status" value="1"/>
</dbReference>
<evidence type="ECO:0000313" key="8">
    <source>
        <dbReference type="EMBL" id="PVH39526.1"/>
    </source>
</evidence>
<comment type="function">
    <text evidence="7">Catalyzes the reversible reaction in which hydroxymethyl group from 5,10-methylenetetrahydrofolate is transferred onto alpha-ketoisovalerate to form ketopantoate.</text>
</comment>
<proteinExistence type="inferred from homology"/>
<protein>
    <recommendedName>
        <fullName evidence="3 7">3-methyl-2-oxobutanoate hydroxymethyltransferase</fullName>
        <ecNumber evidence="3 7">2.1.2.11</ecNumber>
    </recommendedName>
</protein>